<dbReference type="AlphaFoldDB" id="A0A7V6A2I2"/>
<dbReference type="EMBL" id="DTGR01000071">
    <property type="protein sequence ID" value="HHS28965.1"/>
    <property type="molecule type" value="Genomic_DNA"/>
</dbReference>
<protein>
    <submittedName>
        <fullName evidence="2">Uncharacterized protein</fullName>
    </submittedName>
</protein>
<dbReference type="Pfam" id="PF19991">
    <property type="entry name" value="HMA_2"/>
    <property type="match status" value="1"/>
</dbReference>
<evidence type="ECO:0000256" key="1">
    <source>
        <dbReference type="SAM" id="MobiDB-lite"/>
    </source>
</evidence>
<proteinExistence type="predicted"/>
<evidence type="ECO:0000313" key="2">
    <source>
        <dbReference type="EMBL" id="HHS28965.1"/>
    </source>
</evidence>
<reference evidence="2" key="1">
    <citation type="journal article" date="2020" name="mSystems">
        <title>Genome- and Community-Level Interaction Insights into Carbon Utilization and Element Cycling Functions of Hydrothermarchaeota in Hydrothermal Sediment.</title>
        <authorList>
            <person name="Zhou Z."/>
            <person name="Liu Y."/>
            <person name="Xu W."/>
            <person name="Pan J."/>
            <person name="Luo Z.H."/>
            <person name="Li M."/>
        </authorList>
    </citation>
    <scope>NUCLEOTIDE SEQUENCE [LARGE SCALE GENOMIC DNA]</scope>
    <source>
        <strain evidence="2">SpSt-767</strain>
    </source>
</reference>
<comment type="caution">
    <text evidence="2">The sequence shown here is derived from an EMBL/GenBank/DDBJ whole genome shotgun (WGS) entry which is preliminary data.</text>
</comment>
<name>A0A7V6A2I2_9BACT</name>
<feature type="region of interest" description="Disordered" evidence="1">
    <location>
        <begin position="191"/>
        <end position="219"/>
    </location>
</feature>
<accession>A0A7V6A2I2</accession>
<organism evidence="2">
    <name type="scientific">Desulfobacca acetoxidans</name>
    <dbReference type="NCBI Taxonomy" id="60893"/>
    <lineage>
        <taxon>Bacteria</taxon>
        <taxon>Pseudomonadati</taxon>
        <taxon>Thermodesulfobacteriota</taxon>
        <taxon>Desulfobaccia</taxon>
        <taxon>Desulfobaccales</taxon>
        <taxon>Desulfobaccaceae</taxon>
        <taxon>Desulfobacca</taxon>
    </lineage>
</organism>
<gene>
    <name evidence="2" type="ORF">ENV52_04605</name>
</gene>
<sequence>MAIQGIRVLHAMPGRVRLRVDKVKGNPEFAKQAQDQLGRVPGVKQVEAKPQTGSVLVYYDAAALLADGTRAALTERFSELFPEREADVLSRGLDSLIGHLAAGGAPEAAGTRPQAVTSILASLAAINDKVGQATGGVDLKLLIPMTLLFLGVRSLWTSKKAAVPAWYDFLWFGFSSFVLMNLRDVATQKERLTSQDSKRGSAGASTITSPAAGEEISCR</sequence>